<organism evidence="2 3">
    <name type="scientific">Trifolium medium</name>
    <dbReference type="NCBI Taxonomy" id="97028"/>
    <lineage>
        <taxon>Eukaryota</taxon>
        <taxon>Viridiplantae</taxon>
        <taxon>Streptophyta</taxon>
        <taxon>Embryophyta</taxon>
        <taxon>Tracheophyta</taxon>
        <taxon>Spermatophyta</taxon>
        <taxon>Magnoliopsida</taxon>
        <taxon>eudicotyledons</taxon>
        <taxon>Gunneridae</taxon>
        <taxon>Pentapetalae</taxon>
        <taxon>rosids</taxon>
        <taxon>fabids</taxon>
        <taxon>Fabales</taxon>
        <taxon>Fabaceae</taxon>
        <taxon>Papilionoideae</taxon>
        <taxon>50 kb inversion clade</taxon>
        <taxon>NPAAA clade</taxon>
        <taxon>Hologalegina</taxon>
        <taxon>IRL clade</taxon>
        <taxon>Trifolieae</taxon>
        <taxon>Trifolium</taxon>
    </lineage>
</organism>
<feature type="compositionally biased region" description="Polar residues" evidence="1">
    <location>
        <begin position="14"/>
        <end position="26"/>
    </location>
</feature>
<evidence type="ECO:0000256" key="1">
    <source>
        <dbReference type="SAM" id="MobiDB-lite"/>
    </source>
</evidence>
<sequence length="56" mass="6371">GEIKRRLANRKPESSSLQRQRATGNRSFLAPARKSDKKLLETENSWLEREKATGAC</sequence>
<comment type="caution">
    <text evidence="2">The sequence shown here is derived from an EMBL/GenBank/DDBJ whole genome shotgun (WGS) entry which is preliminary data.</text>
</comment>
<feature type="region of interest" description="Disordered" evidence="1">
    <location>
        <begin position="1"/>
        <end position="35"/>
    </location>
</feature>
<dbReference type="Proteomes" id="UP000265520">
    <property type="component" value="Unassembled WGS sequence"/>
</dbReference>
<evidence type="ECO:0000313" key="3">
    <source>
        <dbReference type="Proteomes" id="UP000265520"/>
    </source>
</evidence>
<reference evidence="2 3" key="1">
    <citation type="journal article" date="2018" name="Front. Plant Sci.">
        <title>Red Clover (Trifolium pratense) and Zigzag Clover (T. medium) - A Picture of Genomic Similarities and Differences.</title>
        <authorList>
            <person name="Dluhosova J."/>
            <person name="Istvanek J."/>
            <person name="Nedelnik J."/>
            <person name="Repkova J."/>
        </authorList>
    </citation>
    <scope>NUCLEOTIDE SEQUENCE [LARGE SCALE GENOMIC DNA]</scope>
    <source>
        <strain evidence="3">cv. 10/8</strain>
        <tissue evidence="2">Leaf</tissue>
    </source>
</reference>
<dbReference type="AlphaFoldDB" id="A0A392U7L5"/>
<evidence type="ECO:0000313" key="2">
    <source>
        <dbReference type="EMBL" id="MCI69501.1"/>
    </source>
</evidence>
<proteinExistence type="predicted"/>
<feature type="compositionally biased region" description="Basic and acidic residues" evidence="1">
    <location>
        <begin position="1"/>
        <end position="13"/>
    </location>
</feature>
<name>A0A392U7L5_9FABA</name>
<protein>
    <submittedName>
        <fullName evidence="2">Uncharacterized protein</fullName>
    </submittedName>
</protein>
<feature type="non-terminal residue" evidence="2">
    <location>
        <position position="1"/>
    </location>
</feature>
<keyword evidence="3" id="KW-1185">Reference proteome</keyword>
<dbReference type="EMBL" id="LXQA010757351">
    <property type="protein sequence ID" value="MCI69501.1"/>
    <property type="molecule type" value="Genomic_DNA"/>
</dbReference>
<accession>A0A392U7L5</accession>